<dbReference type="RefSeq" id="WP_354638981.1">
    <property type="nucleotide sequence ID" value="NZ_CP159872.1"/>
</dbReference>
<feature type="compositionally biased region" description="Low complexity" evidence="3">
    <location>
        <begin position="1"/>
        <end position="17"/>
    </location>
</feature>
<evidence type="ECO:0000256" key="2">
    <source>
        <dbReference type="ARBA" id="ARBA00023002"/>
    </source>
</evidence>
<dbReference type="InterPro" id="IPR013786">
    <property type="entry name" value="AcylCoA_DH/ox_N"/>
</dbReference>
<dbReference type="InterPro" id="IPR036250">
    <property type="entry name" value="AcylCo_DH-like_C"/>
</dbReference>
<keyword evidence="2 7" id="KW-0560">Oxidoreductase</keyword>
<dbReference type="InterPro" id="IPR006091">
    <property type="entry name" value="Acyl-CoA_Oxase/DH_mid-dom"/>
</dbReference>
<dbReference type="Gene3D" id="1.10.540.10">
    <property type="entry name" value="Acyl-CoA dehydrogenase/oxidase, N-terminal domain"/>
    <property type="match status" value="1"/>
</dbReference>
<reference evidence="7" key="1">
    <citation type="submission" date="2024-06" db="EMBL/GenBank/DDBJ databases">
        <title>The genome sequences of Kitasatospora sp. strain HUAS MG31.</title>
        <authorList>
            <person name="Mo P."/>
        </authorList>
    </citation>
    <scope>NUCLEOTIDE SEQUENCE</scope>
    <source>
        <strain evidence="7">HUAS MG31</strain>
    </source>
</reference>
<dbReference type="KEGG" id="kcm:ABWK59_07585"/>
<dbReference type="SUPFAM" id="SSF47203">
    <property type="entry name" value="Acyl-CoA dehydrogenase C-terminal domain-like"/>
    <property type="match status" value="1"/>
</dbReference>
<evidence type="ECO:0000313" key="7">
    <source>
        <dbReference type="EMBL" id="XCM78804.1"/>
    </source>
</evidence>
<feature type="domain" description="Acyl-CoA oxidase/dehydrogenase middle" evidence="4">
    <location>
        <begin position="152"/>
        <end position="226"/>
    </location>
</feature>
<dbReference type="Gene3D" id="2.40.110.10">
    <property type="entry name" value="Butyryl-CoA Dehydrogenase, subunit A, domain 2"/>
    <property type="match status" value="1"/>
</dbReference>
<dbReference type="InterPro" id="IPR037069">
    <property type="entry name" value="AcylCoA_DH/ox_N_sf"/>
</dbReference>
<dbReference type="Pfam" id="PF08028">
    <property type="entry name" value="Acyl-CoA_dh_2"/>
    <property type="match status" value="1"/>
</dbReference>
<feature type="domain" description="Acyl-CoA dehydrogenase C-terminal" evidence="6">
    <location>
        <begin position="257"/>
        <end position="377"/>
    </location>
</feature>
<dbReference type="GO" id="GO:0050660">
    <property type="term" value="F:flavin adenine dinucleotide binding"/>
    <property type="evidence" value="ECO:0007669"/>
    <property type="project" value="InterPro"/>
</dbReference>
<accession>A0AAU8JSE7</accession>
<dbReference type="PANTHER" id="PTHR43884:SF25">
    <property type="entry name" value="ACYL-COA DEHYDROGENASE YDBM-RELATED"/>
    <property type="match status" value="1"/>
</dbReference>
<keyword evidence="1" id="KW-0285">Flavoprotein</keyword>
<organism evidence="7">
    <name type="scientific">Kitasatospora camelliae</name>
    <dbReference type="NCBI Taxonomy" id="3156397"/>
    <lineage>
        <taxon>Bacteria</taxon>
        <taxon>Bacillati</taxon>
        <taxon>Actinomycetota</taxon>
        <taxon>Actinomycetes</taxon>
        <taxon>Kitasatosporales</taxon>
        <taxon>Streptomycetaceae</taxon>
        <taxon>Kitasatospora</taxon>
    </lineage>
</organism>
<dbReference type="InterPro" id="IPR013107">
    <property type="entry name" value="Acyl-CoA_DH_C"/>
</dbReference>
<dbReference type="PANTHER" id="PTHR43884">
    <property type="entry name" value="ACYL-COA DEHYDROGENASE"/>
    <property type="match status" value="1"/>
</dbReference>
<dbReference type="SUPFAM" id="SSF56645">
    <property type="entry name" value="Acyl-CoA dehydrogenase NM domain-like"/>
    <property type="match status" value="1"/>
</dbReference>
<proteinExistence type="predicted"/>
<dbReference type="InterPro" id="IPR046373">
    <property type="entry name" value="Acyl-CoA_Oxase/DH_mid-dom_sf"/>
</dbReference>
<evidence type="ECO:0000259" key="4">
    <source>
        <dbReference type="Pfam" id="PF02770"/>
    </source>
</evidence>
<dbReference type="GO" id="GO:0003995">
    <property type="term" value="F:acyl-CoA dehydrogenase activity"/>
    <property type="evidence" value="ECO:0007669"/>
    <property type="project" value="TreeGrafter"/>
</dbReference>
<dbReference type="PIRSF" id="PIRSF016578">
    <property type="entry name" value="HsaA"/>
    <property type="match status" value="1"/>
</dbReference>
<dbReference type="InterPro" id="IPR009100">
    <property type="entry name" value="AcylCoA_DH/oxidase_NM_dom_sf"/>
</dbReference>
<dbReference type="EMBL" id="CP159872">
    <property type="protein sequence ID" value="XCM78804.1"/>
    <property type="molecule type" value="Genomic_DNA"/>
</dbReference>
<dbReference type="EC" id="1.-.-.-" evidence="7"/>
<dbReference type="Pfam" id="PF02771">
    <property type="entry name" value="Acyl-CoA_dh_N"/>
    <property type="match status" value="1"/>
</dbReference>
<gene>
    <name evidence="7" type="ORF">ABWK59_07585</name>
</gene>
<name>A0AAU8JSE7_9ACTN</name>
<protein>
    <submittedName>
        <fullName evidence="7">Acyl-CoA dehydrogenase family protein</fullName>
        <ecNumber evidence="7">1.-.-.-</ecNumber>
    </submittedName>
</protein>
<dbReference type="Pfam" id="PF02770">
    <property type="entry name" value="Acyl-CoA_dh_M"/>
    <property type="match status" value="1"/>
</dbReference>
<evidence type="ECO:0000259" key="6">
    <source>
        <dbReference type="Pfam" id="PF08028"/>
    </source>
</evidence>
<evidence type="ECO:0000256" key="1">
    <source>
        <dbReference type="ARBA" id="ARBA00022630"/>
    </source>
</evidence>
<dbReference type="Gene3D" id="1.20.140.10">
    <property type="entry name" value="Butyryl-CoA Dehydrogenase, subunit A, domain 3"/>
    <property type="match status" value="1"/>
</dbReference>
<evidence type="ECO:0000256" key="3">
    <source>
        <dbReference type="SAM" id="MobiDB-lite"/>
    </source>
</evidence>
<dbReference type="AlphaFoldDB" id="A0AAU8JSE7"/>
<evidence type="ECO:0000259" key="5">
    <source>
        <dbReference type="Pfam" id="PF02771"/>
    </source>
</evidence>
<feature type="domain" description="Acyl-CoA dehydrogenase/oxidase N-terminal" evidence="5">
    <location>
        <begin position="38"/>
        <end position="104"/>
    </location>
</feature>
<sequence>MTSTAAPTAHPAGPAAAPEDRTEVAEALARLPRVVDLLAARAEEHDRDGTFPYQGVEAVHEAGLLTLTVGRRYGGPGATLAETCRALAELGRGDASVALLTAHTLLHHADQARTGAWPVAGYRRLLTESRRGPALVTTLDAEPGGPAPLPATVARREGDDWFLTGRKADCAGAEALAWMAVRARTEEPVPRVGTFLVRGDSPGVEIDPTADQLGLRASAGHEVVLDGARVAPEAVIRLGAPGSALPDDLARAWRDLALSAVFLGVGRAAQDWLVGFLRRRTPANLSEPLATLPRHRAALGELAASLIGAGELLHGLAAAVDRGETTAPARAGTVRLLVNRTVTGAVQQALTISGSPGLSRRHPLERFLRDALSAPAHFPPDEAVLEGLARTLLDGPARRG</sequence>
<dbReference type="CDD" id="cd00567">
    <property type="entry name" value="ACAD"/>
    <property type="match status" value="1"/>
</dbReference>
<feature type="region of interest" description="Disordered" evidence="3">
    <location>
        <begin position="1"/>
        <end position="21"/>
    </location>
</feature>